<dbReference type="EMBL" id="JAVRER010000044">
    <property type="protein sequence ID" value="MDT0418391.1"/>
    <property type="molecule type" value="Genomic_DNA"/>
</dbReference>
<protein>
    <submittedName>
        <fullName evidence="2">Uncharacterized protein</fullName>
    </submittedName>
</protein>
<proteinExistence type="predicted"/>
<organism evidence="2 3">
    <name type="scientific">Streptomyces evansiae</name>
    <dbReference type="NCBI Taxonomy" id="3075535"/>
    <lineage>
        <taxon>Bacteria</taxon>
        <taxon>Bacillati</taxon>
        <taxon>Actinomycetota</taxon>
        <taxon>Actinomycetes</taxon>
        <taxon>Kitasatosporales</taxon>
        <taxon>Streptomycetaceae</taxon>
        <taxon>Streptomyces</taxon>
    </lineage>
</organism>
<evidence type="ECO:0000313" key="2">
    <source>
        <dbReference type="EMBL" id="MDT0418391.1"/>
    </source>
</evidence>
<name>A0ABD5EBG3_9ACTN</name>
<gene>
    <name evidence="2" type="ORF">RM574_23180</name>
</gene>
<dbReference type="AlphaFoldDB" id="A0ABD5EBG3"/>
<feature type="region of interest" description="Disordered" evidence="1">
    <location>
        <begin position="1"/>
        <end position="28"/>
    </location>
</feature>
<evidence type="ECO:0000256" key="1">
    <source>
        <dbReference type="SAM" id="MobiDB-lite"/>
    </source>
</evidence>
<accession>A0ABD5EBG3</accession>
<evidence type="ECO:0000313" key="3">
    <source>
        <dbReference type="Proteomes" id="UP001183607"/>
    </source>
</evidence>
<reference evidence="3" key="1">
    <citation type="submission" date="2023-07" db="EMBL/GenBank/DDBJ databases">
        <title>30 novel species of actinomycetes from the DSMZ collection.</title>
        <authorList>
            <person name="Nouioui I."/>
        </authorList>
    </citation>
    <scope>NUCLEOTIDE SEQUENCE [LARGE SCALE GENOMIC DNA]</scope>
    <source>
        <strain evidence="3">DSM 41982</strain>
    </source>
</reference>
<dbReference type="Proteomes" id="UP001183607">
    <property type="component" value="Unassembled WGS sequence"/>
</dbReference>
<comment type="caution">
    <text evidence="2">The sequence shown here is derived from an EMBL/GenBank/DDBJ whole genome shotgun (WGS) entry which is preliminary data.</text>
</comment>
<dbReference type="RefSeq" id="WP_095681619.1">
    <property type="nucleotide sequence ID" value="NZ_JAVRER010000044.1"/>
</dbReference>
<sequence>MRPGAAPLPRPHAASRTADAAHVTYSTRPPDVTAAVIGPRTLDQLDGLLAGAGLTPDGEVLDRIRAVVPPGTGLGPLDVSYVPPACRRAEPRRRPADTRAAA</sequence>
<feature type="compositionally biased region" description="Pro residues" evidence="1">
    <location>
        <begin position="1"/>
        <end position="10"/>
    </location>
</feature>